<organism evidence="3 4">
    <name type="scientific">Candidatus Sedimenticola endophacoides</name>
    <dbReference type="NCBI Taxonomy" id="2548426"/>
    <lineage>
        <taxon>Bacteria</taxon>
        <taxon>Pseudomonadati</taxon>
        <taxon>Pseudomonadota</taxon>
        <taxon>Gammaproteobacteria</taxon>
        <taxon>Chromatiales</taxon>
        <taxon>Sedimenticolaceae</taxon>
        <taxon>Sedimenticola</taxon>
    </lineage>
</organism>
<keyword evidence="2" id="KW-0812">Transmembrane</keyword>
<reference evidence="3 4" key="1">
    <citation type="submission" date="2018-01" db="EMBL/GenBank/DDBJ databases">
        <title>Novel co-symbiosis in the lucinid bivalve Phacoides pectinatus.</title>
        <authorList>
            <person name="Lim S.J."/>
            <person name="Davis B.G."/>
            <person name="Gill D.E."/>
            <person name="Engel A.S."/>
            <person name="Anderson L.C."/>
            <person name="Campbell B.J."/>
        </authorList>
    </citation>
    <scope>NUCLEOTIDE SEQUENCE [LARGE SCALE GENOMIC DNA]</scope>
    <source>
        <strain evidence="3">N3_P5</strain>
    </source>
</reference>
<dbReference type="Gene3D" id="2.40.50.100">
    <property type="match status" value="1"/>
</dbReference>
<dbReference type="Proteomes" id="UP000250928">
    <property type="component" value="Unassembled WGS sequence"/>
</dbReference>
<evidence type="ECO:0000256" key="2">
    <source>
        <dbReference type="SAM" id="Phobius"/>
    </source>
</evidence>
<dbReference type="AlphaFoldDB" id="A0A6N4E6Z1"/>
<sequence length="311" mass="34914">MESERQLRLLGTLLQLERQARQADSPEALAFLAVNESHRVSPCQQALFWRGGPRAFEVVAASGVGTTDPDAPYLQWFRSLAAALPDTPRTPHRIDPEQIDPALRRGWDEWSPGHLLWCPLDTGCGLALLRATPWQDPELLLLETLVEAYAHAWRCLSGHRRVGARAIPARRAWLLAGLLLIPALALIQVPLSALAPARIAPLRPTLVSAPMEGVIESLHVTPNQMVTRDQPLFSLDARELENRHQLAQRAEQVAQAEFRRYQQRALTDEQSQECRYLVKDFGTSQSPKSTRQRDSRYCPDRPALITTPSRT</sequence>
<evidence type="ECO:0000256" key="1">
    <source>
        <dbReference type="SAM" id="MobiDB-lite"/>
    </source>
</evidence>
<gene>
    <name evidence="3" type="ORF">C3L24_02495</name>
</gene>
<keyword evidence="2" id="KW-1133">Transmembrane helix</keyword>
<feature type="transmembrane region" description="Helical" evidence="2">
    <location>
        <begin position="172"/>
        <end position="195"/>
    </location>
</feature>
<feature type="region of interest" description="Disordered" evidence="1">
    <location>
        <begin position="283"/>
        <end position="311"/>
    </location>
</feature>
<accession>A0A6N4E6Z1</accession>
<protein>
    <submittedName>
        <fullName evidence="3">Uncharacterized protein</fullName>
    </submittedName>
</protein>
<dbReference type="SUPFAM" id="SSF111369">
    <property type="entry name" value="HlyD-like secretion proteins"/>
    <property type="match status" value="1"/>
</dbReference>
<evidence type="ECO:0000313" key="4">
    <source>
        <dbReference type="Proteomes" id="UP000250928"/>
    </source>
</evidence>
<proteinExistence type="predicted"/>
<comment type="caution">
    <text evidence="3">The sequence shown here is derived from an EMBL/GenBank/DDBJ whole genome shotgun (WGS) entry which is preliminary data.</text>
</comment>
<dbReference type="EMBL" id="PQCO01000109">
    <property type="protein sequence ID" value="PUE04798.1"/>
    <property type="molecule type" value="Genomic_DNA"/>
</dbReference>
<feature type="non-terminal residue" evidence="3">
    <location>
        <position position="311"/>
    </location>
</feature>
<name>A0A6N4E6Z1_9GAMM</name>
<evidence type="ECO:0000313" key="3">
    <source>
        <dbReference type="EMBL" id="PUE04798.1"/>
    </source>
</evidence>
<keyword evidence="2" id="KW-0472">Membrane</keyword>